<dbReference type="Gene3D" id="3.10.50.10">
    <property type="match status" value="1"/>
</dbReference>
<dbReference type="GO" id="GO:0008061">
    <property type="term" value="F:chitin binding"/>
    <property type="evidence" value="ECO:0007669"/>
    <property type="project" value="InterPro"/>
</dbReference>
<feature type="domain" description="GH18" evidence="4">
    <location>
        <begin position="93"/>
        <end position="427"/>
    </location>
</feature>
<dbReference type="SUPFAM" id="SSF51445">
    <property type="entry name" value="(Trans)glycosidases"/>
    <property type="match status" value="1"/>
</dbReference>
<dbReference type="InterPro" id="IPR036779">
    <property type="entry name" value="LysM_dom_sf"/>
</dbReference>
<protein>
    <submittedName>
        <fullName evidence="5">Spore germination protein</fullName>
    </submittedName>
</protein>
<dbReference type="Pfam" id="PF00704">
    <property type="entry name" value="Glyco_hydro_18"/>
    <property type="match status" value="1"/>
</dbReference>
<proteinExistence type="predicted"/>
<evidence type="ECO:0000259" key="3">
    <source>
        <dbReference type="PROSITE" id="PS51782"/>
    </source>
</evidence>
<dbReference type="InterPro" id="IPR041704">
    <property type="entry name" value="CFLE_GH18"/>
</dbReference>
<dbReference type="GO" id="GO:0005975">
    <property type="term" value="P:carbohydrate metabolic process"/>
    <property type="evidence" value="ECO:0007669"/>
    <property type="project" value="InterPro"/>
</dbReference>
<comment type="caution">
    <text evidence="5">The sequence shown here is derived from an EMBL/GenBank/DDBJ whole genome shotgun (WGS) entry which is preliminary data.</text>
</comment>
<dbReference type="GO" id="GO:0012505">
    <property type="term" value="C:endomembrane system"/>
    <property type="evidence" value="ECO:0007669"/>
    <property type="project" value="TreeGrafter"/>
</dbReference>
<evidence type="ECO:0000256" key="1">
    <source>
        <dbReference type="ARBA" id="ARBA00022801"/>
    </source>
</evidence>
<name>A0A7W8HB00_9FIRM</name>
<gene>
    <name evidence="5" type="ORF">HNP82_002178</name>
</gene>
<dbReference type="InterPro" id="IPR029070">
    <property type="entry name" value="Chitinase_insertion_sf"/>
</dbReference>
<dbReference type="InterPro" id="IPR011583">
    <property type="entry name" value="Chitinase_II/V-like_cat"/>
</dbReference>
<organism evidence="5 6">
    <name type="scientific">Catenibacillus scindens</name>
    <dbReference type="NCBI Taxonomy" id="673271"/>
    <lineage>
        <taxon>Bacteria</taxon>
        <taxon>Bacillati</taxon>
        <taxon>Bacillota</taxon>
        <taxon>Clostridia</taxon>
        <taxon>Lachnospirales</taxon>
        <taxon>Lachnospiraceae</taxon>
        <taxon>Catenibacillus</taxon>
    </lineage>
</organism>
<dbReference type="InterPro" id="IPR001223">
    <property type="entry name" value="Glyco_hydro18_cat"/>
</dbReference>
<dbReference type="SMART" id="SM00636">
    <property type="entry name" value="Glyco_18"/>
    <property type="match status" value="1"/>
</dbReference>
<feature type="domain" description="LysM" evidence="3">
    <location>
        <begin position="2"/>
        <end position="46"/>
    </location>
</feature>
<dbReference type="Gene3D" id="3.10.350.10">
    <property type="entry name" value="LysM domain"/>
    <property type="match status" value="2"/>
</dbReference>
<dbReference type="AlphaFoldDB" id="A0A7W8HB00"/>
<dbReference type="EMBL" id="JACHFW010000008">
    <property type="protein sequence ID" value="MBB5265039.1"/>
    <property type="molecule type" value="Genomic_DNA"/>
</dbReference>
<dbReference type="InterPro" id="IPR017853">
    <property type="entry name" value="GH"/>
</dbReference>
<evidence type="ECO:0000313" key="5">
    <source>
        <dbReference type="EMBL" id="MBB5265039.1"/>
    </source>
</evidence>
<evidence type="ECO:0000259" key="4">
    <source>
        <dbReference type="PROSITE" id="PS51910"/>
    </source>
</evidence>
<reference evidence="5 6" key="1">
    <citation type="submission" date="2020-08" db="EMBL/GenBank/DDBJ databases">
        <title>Genomic Encyclopedia of Type Strains, Phase IV (KMG-IV): sequencing the most valuable type-strain genomes for metagenomic binning, comparative biology and taxonomic classification.</title>
        <authorList>
            <person name="Goeker M."/>
        </authorList>
    </citation>
    <scope>NUCLEOTIDE SEQUENCE [LARGE SCALE GENOMIC DNA]</scope>
    <source>
        <strain evidence="5 6">DSM 106146</strain>
    </source>
</reference>
<feature type="domain" description="LysM" evidence="3">
    <location>
        <begin position="51"/>
        <end position="96"/>
    </location>
</feature>
<keyword evidence="1" id="KW-0378">Hydrolase</keyword>
<keyword evidence="2" id="KW-0326">Glycosidase</keyword>
<dbReference type="InterPro" id="IPR018392">
    <property type="entry name" value="LysM"/>
</dbReference>
<sequence>MTIHIVRQGDDLESIARTHRIPLWLLLMLNGLSGDETLVPGQSLLILYPQIIHHVRAGDTLYKIARQHHISLRTLYQNNPGLILKPYIYPGDPVVIAYKDAPTDTITVNGYAYPFIPIPLFTETLPYLTGFNSFTYELTNDGRLALPPADEMLIDMASLAGVLSYMVISNLREPDGFDPQIAHDILSHPRLWPGLAGEILSEVQKKGYAGVDVDFEYVMPKDRKAFPEFLAFLRSYLAPLKKSLSVALAAKNRADALESTVAGLDYQSIAQSVDYVLLMTYEWGYARGEPRAVAPLDEVEKVLDFAVTQIPSPKILLGIPNYGYDWPLPYIPGTTRATSISNVEAVNLARTYHSTIKFDETAQAPWLTYTSQGTDHIVWFEDVRSIRAKLSLIHRYRLKGACYWNLMRPFPPNWPLVSALYKIRPDNSSSQGL</sequence>
<dbReference type="Proteomes" id="UP000543642">
    <property type="component" value="Unassembled WGS sequence"/>
</dbReference>
<dbReference type="Pfam" id="PF01476">
    <property type="entry name" value="LysM"/>
    <property type="match status" value="2"/>
</dbReference>
<dbReference type="PANTHER" id="PTHR46066:SF2">
    <property type="entry name" value="CHITINASE DOMAIN-CONTAINING PROTEIN 1"/>
    <property type="match status" value="1"/>
</dbReference>
<evidence type="ECO:0000256" key="2">
    <source>
        <dbReference type="ARBA" id="ARBA00023295"/>
    </source>
</evidence>
<dbReference type="PROSITE" id="PS51782">
    <property type="entry name" value="LYSM"/>
    <property type="match status" value="2"/>
</dbReference>
<dbReference type="PANTHER" id="PTHR46066">
    <property type="entry name" value="CHITINASE DOMAIN-CONTAINING PROTEIN 1 FAMILY MEMBER"/>
    <property type="match status" value="1"/>
</dbReference>
<dbReference type="PROSITE" id="PS51910">
    <property type="entry name" value="GH18_2"/>
    <property type="match status" value="1"/>
</dbReference>
<dbReference type="CDD" id="cd02874">
    <property type="entry name" value="GH18_CFLE_spore_hydrolase"/>
    <property type="match status" value="1"/>
</dbReference>
<dbReference type="SUPFAM" id="SSF54106">
    <property type="entry name" value="LysM domain"/>
    <property type="match status" value="2"/>
</dbReference>
<dbReference type="RefSeq" id="WP_183774375.1">
    <property type="nucleotide sequence ID" value="NZ_CAWVEG010000041.1"/>
</dbReference>
<dbReference type="CDD" id="cd00118">
    <property type="entry name" value="LysM"/>
    <property type="match status" value="1"/>
</dbReference>
<keyword evidence="6" id="KW-1185">Reference proteome</keyword>
<dbReference type="GO" id="GO:0070492">
    <property type="term" value="F:oligosaccharide binding"/>
    <property type="evidence" value="ECO:0007669"/>
    <property type="project" value="TreeGrafter"/>
</dbReference>
<evidence type="ECO:0000313" key="6">
    <source>
        <dbReference type="Proteomes" id="UP000543642"/>
    </source>
</evidence>
<dbReference type="Gene3D" id="3.20.20.80">
    <property type="entry name" value="Glycosidases"/>
    <property type="match status" value="1"/>
</dbReference>
<accession>A0A7W8HB00</accession>
<dbReference type="SMART" id="SM00257">
    <property type="entry name" value="LysM"/>
    <property type="match status" value="2"/>
</dbReference>
<dbReference type="GO" id="GO:0016798">
    <property type="term" value="F:hydrolase activity, acting on glycosyl bonds"/>
    <property type="evidence" value="ECO:0007669"/>
    <property type="project" value="UniProtKB-KW"/>
</dbReference>